<comment type="subcellular location">
    <subcellularLocation>
        <location evidence="1">Membrane</location>
        <topology evidence="1">Multi-pass membrane protein</topology>
    </subcellularLocation>
</comment>
<evidence type="ECO:0000256" key="3">
    <source>
        <dbReference type="ARBA" id="ARBA00022692"/>
    </source>
</evidence>
<gene>
    <name evidence="8" type="ORF">ACHMWK_09135</name>
</gene>
<reference evidence="8 9" key="1">
    <citation type="submission" date="2024-10" db="EMBL/GenBank/DDBJ databases">
        <title>Aeromonas and Pseudomonas from the Cagarras Archipelago, Rio de Janeiro, Brazil.</title>
        <authorList>
            <person name="Canellas A.L.B."/>
            <person name="Laport M.S."/>
        </authorList>
    </citation>
    <scope>NUCLEOTIDE SEQUENCE [LARGE SCALE GENOMIC DNA]</scope>
    <source>
        <strain evidence="8 9">CPF-4</strain>
    </source>
</reference>
<evidence type="ECO:0000259" key="7">
    <source>
        <dbReference type="PROSITE" id="PS50850"/>
    </source>
</evidence>
<feature type="transmembrane region" description="Helical" evidence="6">
    <location>
        <begin position="353"/>
        <end position="375"/>
    </location>
</feature>
<dbReference type="PROSITE" id="PS50850">
    <property type="entry name" value="MFS"/>
    <property type="match status" value="1"/>
</dbReference>
<organism evidence="8 9">
    <name type="scientific">Pseudomonas kulmbachensis</name>
    <dbReference type="NCBI Taxonomy" id="3043408"/>
    <lineage>
        <taxon>Bacteria</taxon>
        <taxon>Pseudomonadati</taxon>
        <taxon>Pseudomonadota</taxon>
        <taxon>Gammaproteobacteria</taxon>
        <taxon>Pseudomonadales</taxon>
        <taxon>Pseudomonadaceae</taxon>
        <taxon>Pseudomonas</taxon>
    </lineage>
</organism>
<dbReference type="InterPro" id="IPR011701">
    <property type="entry name" value="MFS"/>
</dbReference>
<dbReference type="SUPFAM" id="SSF103473">
    <property type="entry name" value="MFS general substrate transporter"/>
    <property type="match status" value="1"/>
</dbReference>
<comment type="caution">
    <text evidence="8">The sequence shown here is derived from an EMBL/GenBank/DDBJ whole genome shotgun (WGS) entry which is preliminary data.</text>
</comment>
<dbReference type="EMBL" id="JBINXB010000008">
    <property type="protein sequence ID" value="MFH6566130.1"/>
    <property type="molecule type" value="Genomic_DNA"/>
</dbReference>
<feature type="transmembrane region" description="Helical" evidence="6">
    <location>
        <begin position="50"/>
        <end position="69"/>
    </location>
</feature>
<keyword evidence="3 6" id="KW-0812">Transmembrane</keyword>
<dbReference type="PANTHER" id="PTHR42718">
    <property type="entry name" value="MAJOR FACILITATOR SUPERFAMILY MULTIDRUG TRANSPORTER MFSC"/>
    <property type="match status" value="1"/>
</dbReference>
<evidence type="ECO:0000256" key="5">
    <source>
        <dbReference type="ARBA" id="ARBA00023136"/>
    </source>
</evidence>
<feature type="transmembrane region" description="Helical" evidence="6">
    <location>
        <begin position="265"/>
        <end position="290"/>
    </location>
</feature>
<feature type="transmembrane region" description="Helical" evidence="6">
    <location>
        <begin position="161"/>
        <end position="183"/>
    </location>
</feature>
<evidence type="ECO:0000256" key="2">
    <source>
        <dbReference type="ARBA" id="ARBA00022448"/>
    </source>
</evidence>
<feature type="transmembrane region" description="Helical" evidence="6">
    <location>
        <begin position="195"/>
        <end position="216"/>
    </location>
</feature>
<dbReference type="Gene3D" id="1.20.1250.20">
    <property type="entry name" value="MFS general substrate transporter like domains"/>
    <property type="match status" value="1"/>
</dbReference>
<keyword evidence="9" id="KW-1185">Reference proteome</keyword>
<dbReference type="Pfam" id="PF07690">
    <property type="entry name" value="MFS_1"/>
    <property type="match status" value="1"/>
</dbReference>
<dbReference type="Gene3D" id="1.20.1720.10">
    <property type="entry name" value="Multidrug resistance protein D"/>
    <property type="match status" value="1"/>
</dbReference>
<feature type="transmembrane region" description="Helical" evidence="6">
    <location>
        <begin position="136"/>
        <end position="155"/>
    </location>
</feature>
<evidence type="ECO:0000256" key="1">
    <source>
        <dbReference type="ARBA" id="ARBA00004141"/>
    </source>
</evidence>
<evidence type="ECO:0000256" key="4">
    <source>
        <dbReference type="ARBA" id="ARBA00022989"/>
    </source>
</evidence>
<feature type="transmembrane region" description="Helical" evidence="6">
    <location>
        <begin position="228"/>
        <end position="245"/>
    </location>
</feature>
<dbReference type="InterPro" id="IPR036259">
    <property type="entry name" value="MFS_trans_sf"/>
</dbReference>
<feature type="transmembrane region" description="Helical" evidence="6">
    <location>
        <begin position="81"/>
        <end position="101"/>
    </location>
</feature>
<feature type="domain" description="Major facilitator superfamily (MFS) profile" evidence="7">
    <location>
        <begin position="12"/>
        <end position="443"/>
    </location>
</feature>
<feature type="transmembrane region" description="Helical" evidence="6">
    <location>
        <begin position="107"/>
        <end position="124"/>
    </location>
</feature>
<accession>A0ABW7LWS9</accession>
<feature type="transmembrane region" description="Helical" evidence="6">
    <location>
        <begin position="12"/>
        <end position="38"/>
    </location>
</feature>
<sequence length="454" mass="47044">MTFFSDRSHRLALLAFSAGIFCIQLDAFALNLALLSIAQDYAVPVGRLKWVVSGYLLSVGIFMLAAGRLSDGFGHGRLLRLGLALFGSASLLCAVAPSLLWLVAARVLQGIGAACIMPSGLALLSHLYPSEQRGRAIGLALGLGAIATVIGPFLGGALTQWFGWRLIFWINLPVVLVALACCWRIAEPRVCGARAAVNGPALLLVSLGLAALGLLLDELGSPARAMPRVGLALGMFVLCASLFVWGEKHATAPLIDTSLLRNPPYWMLTLAGAVVNTATVVHLFVVPLSLQGVWSLSPLQAGMAFLAPAALLACGGPIAGRIPSSEAVSAMAICLGFSAMLLAGAALAYGWLLYLLLVTLCGASLGIANALTLIATQAVVDEQVAGVASGLTKTIITLAAGFGVILAGRSNGPLLNVQGVFISLAGCCLVACFALLMGQRYWTGKQTVDKLTGR</sequence>
<keyword evidence="5 6" id="KW-0472">Membrane</keyword>
<feature type="transmembrane region" description="Helical" evidence="6">
    <location>
        <begin position="414"/>
        <end position="436"/>
    </location>
</feature>
<dbReference type="PANTHER" id="PTHR42718:SF9">
    <property type="entry name" value="MAJOR FACILITATOR SUPERFAMILY MULTIDRUG TRANSPORTER MFSC"/>
    <property type="match status" value="1"/>
</dbReference>
<name>A0ABW7LWS9_9PSED</name>
<dbReference type="CDD" id="cd17321">
    <property type="entry name" value="MFS_MMR_MDR_like"/>
    <property type="match status" value="1"/>
</dbReference>
<protein>
    <submittedName>
        <fullName evidence="8">MFS transporter</fullName>
    </submittedName>
</protein>
<feature type="transmembrane region" description="Helical" evidence="6">
    <location>
        <begin position="302"/>
        <end position="320"/>
    </location>
</feature>
<keyword evidence="2" id="KW-0813">Transport</keyword>
<evidence type="ECO:0000313" key="8">
    <source>
        <dbReference type="EMBL" id="MFH6566130.1"/>
    </source>
</evidence>
<feature type="transmembrane region" description="Helical" evidence="6">
    <location>
        <begin position="387"/>
        <end position="408"/>
    </location>
</feature>
<feature type="transmembrane region" description="Helical" evidence="6">
    <location>
        <begin position="327"/>
        <end position="347"/>
    </location>
</feature>
<evidence type="ECO:0000256" key="6">
    <source>
        <dbReference type="SAM" id="Phobius"/>
    </source>
</evidence>
<dbReference type="Proteomes" id="UP001609821">
    <property type="component" value="Unassembled WGS sequence"/>
</dbReference>
<keyword evidence="4 6" id="KW-1133">Transmembrane helix</keyword>
<dbReference type="RefSeq" id="WP_395246959.1">
    <property type="nucleotide sequence ID" value="NZ_JBINXA010000008.1"/>
</dbReference>
<proteinExistence type="predicted"/>
<dbReference type="InterPro" id="IPR020846">
    <property type="entry name" value="MFS_dom"/>
</dbReference>
<evidence type="ECO:0000313" key="9">
    <source>
        <dbReference type="Proteomes" id="UP001609821"/>
    </source>
</evidence>